<evidence type="ECO:0000259" key="4">
    <source>
        <dbReference type="PROSITE" id="PS50850"/>
    </source>
</evidence>
<dbReference type="Gene3D" id="1.20.1250.20">
    <property type="entry name" value="MFS general substrate transporter like domains"/>
    <property type="match status" value="2"/>
</dbReference>
<comment type="caution">
    <text evidence="5">The sequence shown here is derived from an EMBL/GenBank/DDBJ whole genome shotgun (WGS) entry which is preliminary data.</text>
</comment>
<dbReference type="InterPro" id="IPR050327">
    <property type="entry name" value="Proton-linked_MCT"/>
</dbReference>
<evidence type="ECO:0000256" key="3">
    <source>
        <dbReference type="SAM" id="Phobius"/>
    </source>
</evidence>
<dbReference type="GO" id="GO:0022857">
    <property type="term" value="F:transmembrane transporter activity"/>
    <property type="evidence" value="ECO:0007669"/>
    <property type="project" value="InterPro"/>
</dbReference>
<feature type="transmembrane region" description="Helical" evidence="3">
    <location>
        <begin position="333"/>
        <end position="355"/>
    </location>
</feature>
<keyword evidence="3" id="KW-1133">Transmembrane helix</keyword>
<dbReference type="PANTHER" id="PTHR11360:SF177">
    <property type="entry name" value="RIBOFLAVIN TRANSPORTER MCH5"/>
    <property type="match status" value="1"/>
</dbReference>
<accession>A0A8H5LIF1</accession>
<dbReference type="AlphaFoldDB" id="A0A8H5LIF1"/>
<feature type="transmembrane region" description="Helical" evidence="3">
    <location>
        <begin position="375"/>
        <end position="394"/>
    </location>
</feature>
<comment type="subcellular location">
    <subcellularLocation>
        <location evidence="1">Membrane</location>
        <topology evidence="1">Multi-pass membrane protein</topology>
    </subcellularLocation>
</comment>
<dbReference type="PROSITE" id="PS50850">
    <property type="entry name" value="MFS"/>
    <property type="match status" value="1"/>
</dbReference>
<name>A0A8H5LIF1_9AGAR</name>
<proteinExistence type="inferred from homology"/>
<dbReference type="SUPFAM" id="SSF103473">
    <property type="entry name" value="MFS general substrate transporter"/>
    <property type="match status" value="1"/>
</dbReference>
<dbReference type="InterPro" id="IPR036259">
    <property type="entry name" value="MFS_trans_sf"/>
</dbReference>
<feature type="transmembrane region" description="Helical" evidence="3">
    <location>
        <begin position="169"/>
        <end position="193"/>
    </location>
</feature>
<feature type="transmembrane region" description="Helical" evidence="3">
    <location>
        <begin position="53"/>
        <end position="79"/>
    </location>
</feature>
<dbReference type="PANTHER" id="PTHR11360">
    <property type="entry name" value="MONOCARBOXYLATE TRANSPORTER"/>
    <property type="match status" value="1"/>
</dbReference>
<evidence type="ECO:0000256" key="2">
    <source>
        <dbReference type="ARBA" id="ARBA00006727"/>
    </source>
</evidence>
<evidence type="ECO:0000313" key="6">
    <source>
        <dbReference type="Proteomes" id="UP000559256"/>
    </source>
</evidence>
<feature type="transmembrane region" description="Helical" evidence="3">
    <location>
        <begin position="285"/>
        <end position="305"/>
    </location>
</feature>
<comment type="similarity">
    <text evidence="2">Belongs to the major facilitator superfamily. Monocarboxylate porter (TC 2.A.1.13) family.</text>
</comment>
<dbReference type="GO" id="GO:0016020">
    <property type="term" value="C:membrane"/>
    <property type="evidence" value="ECO:0007669"/>
    <property type="project" value="UniProtKB-SubCell"/>
</dbReference>
<dbReference type="InterPro" id="IPR020846">
    <property type="entry name" value="MFS_dom"/>
</dbReference>
<feature type="transmembrane region" description="Helical" evidence="3">
    <location>
        <begin position="221"/>
        <end position="242"/>
    </location>
</feature>
<protein>
    <recommendedName>
        <fullName evidence="4">Major facilitator superfamily (MFS) profile domain-containing protein</fullName>
    </recommendedName>
</protein>
<dbReference type="InterPro" id="IPR011701">
    <property type="entry name" value="MFS"/>
</dbReference>
<keyword evidence="3" id="KW-0812">Transmembrane</keyword>
<organism evidence="5 6">
    <name type="scientific">Tetrapyrgos nigripes</name>
    <dbReference type="NCBI Taxonomy" id="182062"/>
    <lineage>
        <taxon>Eukaryota</taxon>
        <taxon>Fungi</taxon>
        <taxon>Dikarya</taxon>
        <taxon>Basidiomycota</taxon>
        <taxon>Agaricomycotina</taxon>
        <taxon>Agaricomycetes</taxon>
        <taxon>Agaricomycetidae</taxon>
        <taxon>Agaricales</taxon>
        <taxon>Marasmiineae</taxon>
        <taxon>Marasmiaceae</taxon>
        <taxon>Tetrapyrgos</taxon>
    </lineage>
</organism>
<dbReference type="Pfam" id="PF07690">
    <property type="entry name" value="MFS_1"/>
    <property type="match status" value="1"/>
</dbReference>
<dbReference type="EMBL" id="JAACJM010000049">
    <property type="protein sequence ID" value="KAF5358685.1"/>
    <property type="molecule type" value="Genomic_DNA"/>
</dbReference>
<feature type="transmembrane region" description="Helical" evidence="3">
    <location>
        <begin position="254"/>
        <end position="273"/>
    </location>
</feature>
<feature type="transmembrane region" description="Helical" evidence="3">
    <location>
        <begin position="406"/>
        <end position="427"/>
    </location>
</feature>
<keyword evidence="6" id="KW-1185">Reference proteome</keyword>
<sequence length="435" mass="47124">MSNLEKGQDDKASYNGNCNRDSIATTYSSAPLTTLSTLHKVDRVRRWQQSLTVFGAFLSLFCTFGQMNSFGTFETWYAIHQLNGTPSSTISWIGSLQLWVLFFSYVLSQGILFGIGAGLLFYPALASVSKCFSDHRATALGIAASGSSLGGVLYPIMLRSLFEHVGFGWTLRITALISLVLCGAATLTISSLAKSEARKRERSCREVSSWFTIFGLDDLRFLSLLLGSSLVALGLFIPIFYLSSFAHEMLSVSSSSSFLIVTALNGGGIFGRIAPSILSDRLGHFNLLAPTAFLSGLLVLTGWLIPASKAEELLSYLRSTNDLDSEPSEAHGLFVTVVVFAVLYGVFSGAFISLINPCVVKTTKDVTVVGRRIGFFYSVISFPSLIGTPIAGVLRSSGQSPYEGMILFSGITLVIGSFFLFATRFIVDRKAWVCV</sequence>
<dbReference type="OrthoDB" id="6509908at2759"/>
<feature type="transmembrane region" description="Helical" evidence="3">
    <location>
        <begin position="137"/>
        <end position="157"/>
    </location>
</feature>
<reference evidence="5 6" key="1">
    <citation type="journal article" date="2020" name="ISME J.">
        <title>Uncovering the hidden diversity of litter-decomposition mechanisms in mushroom-forming fungi.</title>
        <authorList>
            <person name="Floudas D."/>
            <person name="Bentzer J."/>
            <person name="Ahren D."/>
            <person name="Johansson T."/>
            <person name="Persson P."/>
            <person name="Tunlid A."/>
        </authorList>
    </citation>
    <scope>NUCLEOTIDE SEQUENCE [LARGE SCALE GENOMIC DNA]</scope>
    <source>
        <strain evidence="5 6">CBS 291.85</strain>
    </source>
</reference>
<keyword evidence="3" id="KW-0472">Membrane</keyword>
<feature type="domain" description="Major facilitator superfamily (MFS) profile" evidence="4">
    <location>
        <begin position="220"/>
        <end position="435"/>
    </location>
</feature>
<gene>
    <name evidence="5" type="ORF">D9758_007655</name>
</gene>
<evidence type="ECO:0000256" key="1">
    <source>
        <dbReference type="ARBA" id="ARBA00004141"/>
    </source>
</evidence>
<evidence type="ECO:0000313" key="5">
    <source>
        <dbReference type="EMBL" id="KAF5358685.1"/>
    </source>
</evidence>
<feature type="transmembrane region" description="Helical" evidence="3">
    <location>
        <begin position="99"/>
        <end position="125"/>
    </location>
</feature>
<dbReference type="Proteomes" id="UP000559256">
    <property type="component" value="Unassembled WGS sequence"/>
</dbReference>